<keyword evidence="4 6" id="KW-1133">Transmembrane helix</keyword>
<feature type="transmembrane region" description="Helical" evidence="6">
    <location>
        <begin position="55"/>
        <end position="82"/>
    </location>
</feature>
<evidence type="ECO:0000313" key="7">
    <source>
        <dbReference type="EMBL" id="VDN10643.1"/>
    </source>
</evidence>
<proteinExistence type="inferred from homology"/>
<evidence type="ECO:0000256" key="5">
    <source>
        <dbReference type="ARBA" id="ARBA00023136"/>
    </source>
</evidence>
<comment type="subcellular location">
    <subcellularLocation>
        <location evidence="1 6">Membrane</location>
        <topology evidence="1 6">Multi-pass membrane protein</topology>
    </subcellularLocation>
</comment>
<dbReference type="OrthoDB" id="6136301at2759"/>
<dbReference type="EMBL" id="UYRU01049599">
    <property type="protein sequence ID" value="VDN10643.1"/>
    <property type="molecule type" value="Genomic_DNA"/>
</dbReference>
<dbReference type="Proteomes" id="UP000281553">
    <property type="component" value="Unassembled WGS sequence"/>
</dbReference>
<keyword evidence="8" id="KW-1185">Reference proteome</keyword>
<name>A0A3P7LIW1_DIBLA</name>
<comment type="caution">
    <text evidence="6">Lacks conserved residue(s) required for the propagation of feature annotation.</text>
</comment>
<gene>
    <name evidence="7" type="ORF">DILT_LOCUS6474</name>
</gene>
<keyword evidence="5 6" id="KW-0472">Membrane</keyword>
<dbReference type="AlphaFoldDB" id="A0A3P7LIW1"/>
<evidence type="ECO:0000256" key="6">
    <source>
        <dbReference type="RuleBase" id="RU910716"/>
    </source>
</evidence>
<evidence type="ECO:0000313" key="8">
    <source>
        <dbReference type="Proteomes" id="UP000281553"/>
    </source>
</evidence>
<dbReference type="InterPro" id="IPR018629">
    <property type="entry name" value="XK-rel"/>
</dbReference>
<evidence type="ECO:0000256" key="2">
    <source>
        <dbReference type="ARBA" id="ARBA00008789"/>
    </source>
</evidence>
<sequence>MVPLQTPRLWSGDTLTLPPPDQVDSTSIEPSTGAVREAISRSSDSPTAAWTAGDIYWSVLTLSLMILPALVMTSFSLAWYLLDKRASVDPPRSTKAWTIRIVLHALQLAPIVSLTHKLIKGNKTKSFGSQDASADLFVFVCNSKMRPFTLIYAATCLPLLGVCRKRSCRVLLILSNRHHPTSLPL</sequence>
<dbReference type="GO" id="GO:0005886">
    <property type="term" value="C:plasma membrane"/>
    <property type="evidence" value="ECO:0007669"/>
    <property type="project" value="UniProtKB-ARBA"/>
</dbReference>
<accession>A0A3P7LIW1</accession>
<keyword evidence="3 6" id="KW-0812">Transmembrane</keyword>
<evidence type="ECO:0000256" key="1">
    <source>
        <dbReference type="ARBA" id="ARBA00004141"/>
    </source>
</evidence>
<comment type="similarity">
    <text evidence="2 6">Belongs to the XK family.</text>
</comment>
<reference evidence="7 8" key="1">
    <citation type="submission" date="2018-11" db="EMBL/GenBank/DDBJ databases">
        <authorList>
            <consortium name="Pathogen Informatics"/>
        </authorList>
    </citation>
    <scope>NUCLEOTIDE SEQUENCE [LARGE SCALE GENOMIC DNA]</scope>
</reference>
<protein>
    <recommendedName>
        <fullName evidence="6">XK-related protein</fullName>
    </recommendedName>
</protein>
<organism evidence="7 8">
    <name type="scientific">Dibothriocephalus latus</name>
    <name type="common">Fish tapeworm</name>
    <name type="synonym">Diphyllobothrium latum</name>
    <dbReference type="NCBI Taxonomy" id="60516"/>
    <lineage>
        <taxon>Eukaryota</taxon>
        <taxon>Metazoa</taxon>
        <taxon>Spiralia</taxon>
        <taxon>Lophotrochozoa</taxon>
        <taxon>Platyhelminthes</taxon>
        <taxon>Cestoda</taxon>
        <taxon>Eucestoda</taxon>
        <taxon>Diphyllobothriidea</taxon>
        <taxon>Diphyllobothriidae</taxon>
        <taxon>Dibothriocephalus</taxon>
    </lineage>
</organism>
<evidence type="ECO:0000256" key="4">
    <source>
        <dbReference type="ARBA" id="ARBA00022989"/>
    </source>
</evidence>
<dbReference type="Pfam" id="PF09815">
    <property type="entry name" value="XK-related"/>
    <property type="match status" value="1"/>
</dbReference>
<evidence type="ECO:0000256" key="3">
    <source>
        <dbReference type="ARBA" id="ARBA00022692"/>
    </source>
</evidence>